<feature type="transmembrane region" description="Helical" evidence="1">
    <location>
        <begin position="73"/>
        <end position="96"/>
    </location>
</feature>
<proteinExistence type="predicted"/>
<dbReference type="EMBL" id="MELK01000024">
    <property type="protein sequence ID" value="OFW58316.1"/>
    <property type="molecule type" value="Genomic_DNA"/>
</dbReference>
<name>A0A1F2WN90_9ACTN</name>
<sequence length="181" mass="19460">MIRVATYRRSYYERNKVLLILSIIVMAAGVLILLSTFMTWTSGKTGWGLIGSFSQAGRSYTNNPFYNYGGGGYIIFSGLLSVIFGSLIALAGLIMLASFSRSLSGLAIFASFVASVLAIINTVTIFRQGSGMGTGMYVFLIASLAALITSSTTQSSSFLVPRAVEDVEDDRDIGPRYRGRG</sequence>
<protein>
    <submittedName>
        <fullName evidence="2">Uncharacterized protein</fullName>
    </submittedName>
</protein>
<evidence type="ECO:0000256" key="1">
    <source>
        <dbReference type="SAM" id="Phobius"/>
    </source>
</evidence>
<dbReference type="Proteomes" id="UP000177876">
    <property type="component" value="Unassembled WGS sequence"/>
</dbReference>
<evidence type="ECO:0000313" key="3">
    <source>
        <dbReference type="Proteomes" id="UP000177876"/>
    </source>
</evidence>
<evidence type="ECO:0000313" key="2">
    <source>
        <dbReference type="EMBL" id="OFW58316.1"/>
    </source>
</evidence>
<gene>
    <name evidence="2" type="ORF">A2Y75_01860</name>
</gene>
<keyword evidence="1" id="KW-0472">Membrane</keyword>
<comment type="caution">
    <text evidence="2">The sequence shown here is derived from an EMBL/GenBank/DDBJ whole genome shotgun (WGS) entry which is preliminary data.</text>
</comment>
<organism evidence="2 3">
    <name type="scientific">Candidatus Solincola sediminis</name>
    <dbReference type="NCBI Taxonomy" id="1797199"/>
    <lineage>
        <taxon>Bacteria</taxon>
        <taxon>Bacillati</taxon>
        <taxon>Actinomycetota</taxon>
        <taxon>Candidatus Geothermincolia</taxon>
        <taxon>Candidatus Geothermincolales</taxon>
        <taxon>Candidatus Geothermincolaceae</taxon>
        <taxon>Candidatus Solincola</taxon>
    </lineage>
</organism>
<keyword evidence="1" id="KW-0812">Transmembrane</keyword>
<feature type="transmembrane region" description="Helical" evidence="1">
    <location>
        <begin position="132"/>
        <end position="149"/>
    </location>
</feature>
<accession>A0A1F2WN90</accession>
<feature type="transmembrane region" description="Helical" evidence="1">
    <location>
        <begin position="103"/>
        <end position="126"/>
    </location>
</feature>
<feature type="transmembrane region" description="Helical" evidence="1">
    <location>
        <begin position="17"/>
        <end position="40"/>
    </location>
</feature>
<dbReference type="AlphaFoldDB" id="A0A1F2WN90"/>
<keyword evidence="1" id="KW-1133">Transmembrane helix</keyword>
<reference evidence="2 3" key="1">
    <citation type="journal article" date="2016" name="Nat. Commun.">
        <title>Thousands of microbial genomes shed light on interconnected biogeochemical processes in an aquifer system.</title>
        <authorList>
            <person name="Anantharaman K."/>
            <person name="Brown C.T."/>
            <person name="Hug L.A."/>
            <person name="Sharon I."/>
            <person name="Castelle C.J."/>
            <person name="Probst A.J."/>
            <person name="Thomas B.C."/>
            <person name="Singh A."/>
            <person name="Wilkins M.J."/>
            <person name="Karaoz U."/>
            <person name="Brodie E.L."/>
            <person name="Williams K.H."/>
            <person name="Hubbard S.S."/>
            <person name="Banfield J.F."/>
        </authorList>
    </citation>
    <scope>NUCLEOTIDE SEQUENCE [LARGE SCALE GENOMIC DNA]</scope>
</reference>